<dbReference type="InterPro" id="IPR043143">
    <property type="entry name" value="Mal/L-sulf/L-lact_DH-like_NADP"/>
</dbReference>
<dbReference type="Pfam" id="PF02615">
    <property type="entry name" value="Ldh_2"/>
    <property type="match status" value="1"/>
</dbReference>
<dbReference type="SUPFAM" id="SSF89733">
    <property type="entry name" value="L-sulfolactate dehydrogenase-like"/>
    <property type="match status" value="1"/>
</dbReference>
<accession>A0A136M148</accession>
<proteinExistence type="predicted"/>
<organism evidence="2 3">
    <name type="scientific">candidate division WS6 bacterium OLB20</name>
    <dbReference type="NCBI Taxonomy" id="1617426"/>
    <lineage>
        <taxon>Bacteria</taxon>
        <taxon>Candidatus Dojkabacteria</taxon>
    </lineage>
</organism>
<dbReference type="EMBL" id="JYNZ01000001">
    <property type="protein sequence ID" value="KXK27620.1"/>
    <property type="molecule type" value="Genomic_DNA"/>
</dbReference>
<dbReference type="Gene3D" id="3.30.1370.60">
    <property type="entry name" value="Hypothetical oxidoreductase yiak, domain 2"/>
    <property type="match status" value="1"/>
</dbReference>
<reference evidence="2 3" key="1">
    <citation type="submission" date="2015-02" db="EMBL/GenBank/DDBJ databases">
        <title>Improved understanding of the partial-nitritation anammox process through 23 genomes representing the majority of the microbial community.</title>
        <authorList>
            <person name="Speth D.R."/>
            <person name="In T Zandt M."/>
            <person name="Guerrero Cruz S."/>
            <person name="Jetten M.S."/>
            <person name="Dutilh B.E."/>
        </authorList>
    </citation>
    <scope>NUCLEOTIDE SEQUENCE [LARGE SCALE GENOMIC DNA]</scope>
    <source>
        <strain evidence="2">OLB20</strain>
    </source>
</reference>
<dbReference type="InterPro" id="IPR036111">
    <property type="entry name" value="Mal/L-sulfo/L-lacto_DH-like_sf"/>
</dbReference>
<evidence type="ECO:0000256" key="1">
    <source>
        <dbReference type="ARBA" id="ARBA00023002"/>
    </source>
</evidence>
<dbReference type="AlphaFoldDB" id="A0A136M148"/>
<protein>
    <submittedName>
        <fullName evidence="2">Malate/L-lactate dehydrogenase</fullName>
    </submittedName>
</protein>
<dbReference type="Proteomes" id="UP000070457">
    <property type="component" value="Unassembled WGS sequence"/>
</dbReference>
<keyword evidence="1" id="KW-0560">Oxidoreductase</keyword>
<dbReference type="STRING" id="1617426.TR69_WS6001000064"/>
<dbReference type="InterPro" id="IPR003767">
    <property type="entry name" value="Malate/L-lactate_DH-like"/>
</dbReference>
<evidence type="ECO:0000313" key="2">
    <source>
        <dbReference type="EMBL" id="KXK27620.1"/>
    </source>
</evidence>
<gene>
    <name evidence="2" type="ORF">TR69_WS6001000064</name>
</gene>
<comment type="caution">
    <text evidence="2">The sequence shown here is derived from an EMBL/GenBank/DDBJ whole genome shotgun (WGS) entry which is preliminary data.</text>
</comment>
<evidence type="ECO:0000313" key="3">
    <source>
        <dbReference type="Proteomes" id="UP000070457"/>
    </source>
</evidence>
<sequence>MTSFDGSYKGAGLALMIQILAGSLAGSVYAQNDTDCDYGSLLIALDPSKFAGHEFLDEQTEQIITAYKQNSDTELFYPGERSEKKRIAAMESGEIEIDEALFTKLKKYL</sequence>
<name>A0A136M148_9BACT</name>
<dbReference type="GO" id="GO:0016491">
    <property type="term" value="F:oxidoreductase activity"/>
    <property type="evidence" value="ECO:0007669"/>
    <property type="project" value="UniProtKB-KW"/>
</dbReference>